<keyword evidence="1" id="KW-0695">RNA-directed DNA polymerase</keyword>
<dbReference type="InterPro" id="IPR043128">
    <property type="entry name" value="Rev_trsase/Diguanyl_cyclase"/>
</dbReference>
<dbReference type="OrthoDB" id="1703479at2759"/>
<gene>
    <name evidence="1" type="ORF">EPI10_023106</name>
</gene>
<keyword evidence="1" id="KW-0808">Transferase</keyword>
<comment type="caution">
    <text evidence="1">The sequence shown here is derived from an EMBL/GenBank/DDBJ whole genome shotgun (WGS) entry which is preliminary data.</text>
</comment>
<reference evidence="1" key="1">
    <citation type="submission" date="2019-08" db="EMBL/GenBank/DDBJ databases">
        <authorList>
            <person name="Liu F."/>
        </authorList>
    </citation>
    <scope>NUCLEOTIDE SEQUENCE [LARGE SCALE GENOMIC DNA]</scope>
    <source>
        <strain evidence="1">PA1801</strain>
        <tissue evidence="1">Leaf</tissue>
    </source>
</reference>
<dbReference type="CDD" id="cd01647">
    <property type="entry name" value="RT_LTR"/>
    <property type="match status" value="1"/>
</dbReference>
<evidence type="ECO:0000313" key="1">
    <source>
        <dbReference type="EMBL" id="KAA3472639.1"/>
    </source>
</evidence>
<protein>
    <submittedName>
        <fullName evidence="1">Reverse transcriptase</fullName>
    </submittedName>
</protein>
<dbReference type="Gene3D" id="3.10.10.10">
    <property type="entry name" value="HIV Type 1 Reverse Transcriptase, subunit A, domain 1"/>
    <property type="match status" value="1"/>
</dbReference>
<keyword evidence="1" id="KW-0548">Nucleotidyltransferase</keyword>
<name>A0A5B6VT64_9ROSI</name>
<evidence type="ECO:0000313" key="2">
    <source>
        <dbReference type="Proteomes" id="UP000325315"/>
    </source>
</evidence>
<accession>A0A5B6VT64</accession>
<dbReference type="Gene3D" id="3.30.70.270">
    <property type="match status" value="1"/>
</dbReference>
<dbReference type="PANTHER" id="PTHR24559:SF450">
    <property type="entry name" value="RNA-DIRECTED DNA POLYMERASE HOMOLOG"/>
    <property type="match status" value="1"/>
</dbReference>
<organism evidence="1 2">
    <name type="scientific">Gossypium australe</name>
    <dbReference type="NCBI Taxonomy" id="47621"/>
    <lineage>
        <taxon>Eukaryota</taxon>
        <taxon>Viridiplantae</taxon>
        <taxon>Streptophyta</taxon>
        <taxon>Embryophyta</taxon>
        <taxon>Tracheophyta</taxon>
        <taxon>Spermatophyta</taxon>
        <taxon>Magnoliopsida</taxon>
        <taxon>eudicotyledons</taxon>
        <taxon>Gunneridae</taxon>
        <taxon>Pentapetalae</taxon>
        <taxon>rosids</taxon>
        <taxon>malvids</taxon>
        <taxon>Malvales</taxon>
        <taxon>Malvaceae</taxon>
        <taxon>Malvoideae</taxon>
        <taxon>Gossypium</taxon>
    </lineage>
</organism>
<dbReference type="SUPFAM" id="SSF56672">
    <property type="entry name" value="DNA/RNA polymerases"/>
    <property type="match status" value="1"/>
</dbReference>
<proteinExistence type="predicted"/>
<keyword evidence="2" id="KW-1185">Reference proteome</keyword>
<dbReference type="EMBL" id="SMMG02000005">
    <property type="protein sequence ID" value="KAA3472639.1"/>
    <property type="molecule type" value="Genomic_DNA"/>
</dbReference>
<dbReference type="PANTHER" id="PTHR24559">
    <property type="entry name" value="TRANSPOSON TY3-I GAG-POL POLYPROTEIN"/>
    <property type="match status" value="1"/>
</dbReference>
<dbReference type="AlphaFoldDB" id="A0A5B6VT64"/>
<sequence length="135" mass="15742">MGQNCILQGITLIGLPPHRLQDHRLPLIDESKVVKVRPYKYPAVQKTEIKKLVQEMLHAGIIKDNNSSFASSMVMVKKKYVSWRLCIDYKQLNQLTIKDRFPIPVIEELLDVLGQTIFFSKLDLCSSYHQIRMWE</sequence>
<dbReference type="GO" id="GO:0003964">
    <property type="term" value="F:RNA-directed DNA polymerase activity"/>
    <property type="evidence" value="ECO:0007669"/>
    <property type="project" value="UniProtKB-KW"/>
</dbReference>
<dbReference type="InterPro" id="IPR043502">
    <property type="entry name" value="DNA/RNA_pol_sf"/>
</dbReference>
<dbReference type="Proteomes" id="UP000325315">
    <property type="component" value="Unassembled WGS sequence"/>
</dbReference>
<dbReference type="InterPro" id="IPR053134">
    <property type="entry name" value="RNA-dir_DNA_polymerase"/>
</dbReference>